<dbReference type="InterPro" id="IPR001789">
    <property type="entry name" value="Sig_transdc_resp-reg_receiver"/>
</dbReference>
<evidence type="ECO:0000256" key="1">
    <source>
        <dbReference type="ARBA" id="ARBA00022553"/>
    </source>
</evidence>
<keyword evidence="4" id="KW-0804">Transcription</keyword>
<evidence type="ECO:0000313" key="8">
    <source>
        <dbReference type="EMBL" id="GAA4284177.1"/>
    </source>
</evidence>
<dbReference type="Proteomes" id="UP001501586">
    <property type="component" value="Unassembled WGS sequence"/>
</dbReference>
<feature type="domain" description="Response regulatory" evidence="7">
    <location>
        <begin position="3"/>
        <end position="120"/>
    </location>
</feature>
<dbReference type="Gene3D" id="3.40.50.2300">
    <property type="match status" value="1"/>
</dbReference>
<keyword evidence="3" id="KW-0238">DNA-binding</keyword>
<dbReference type="InterPro" id="IPR039420">
    <property type="entry name" value="WalR-like"/>
</dbReference>
<evidence type="ECO:0000259" key="6">
    <source>
        <dbReference type="PROSITE" id="PS50043"/>
    </source>
</evidence>
<accession>A0ABP8EJQ1</accession>
<dbReference type="RefSeq" id="WP_236864290.1">
    <property type="nucleotide sequence ID" value="NZ_BAABAZ010000005.1"/>
</dbReference>
<name>A0ABP8EJQ1_9MICO</name>
<dbReference type="EMBL" id="BAABAZ010000005">
    <property type="protein sequence ID" value="GAA4284177.1"/>
    <property type="molecule type" value="Genomic_DNA"/>
</dbReference>
<dbReference type="PROSITE" id="PS50110">
    <property type="entry name" value="RESPONSE_REGULATORY"/>
    <property type="match status" value="1"/>
</dbReference>
<proteinExistence type="predicted"/>
<dbReference type="CDD" id="cd17535">
    <property type="entry name" value="REC_NarL-like"/>
    <property type="match status" value="1"/>
</dbReference>
<dbReference type="PRINTS" id="PR00038">
    <property type="entry name" value="HTHLUXR"/>
</dbReference>
<gene>
    <name evidence="8" type="ORF">GCM10022261_17080</name>
</gene>
<dbReference type="Pfam" id="PF00072">
    <property type="entry name" value="Response_reg"/>
    <property type="match status" value="1"/>
</dbReference>
<protein>
    <submittedName>
        <fullName evidence="8">Response regulator transcription factor</fullName>
    </submittedName>
</protein>
<evidence type="ECO:0000256" key="4">
    <source>
        <dbReference type="ARBA" id="ARBA00023163"/>
    </source>
</evidence>
<evidence type="ECO:0000256" key="3">
    <source>
        <dbReference type="ARBA" id="ARBA00023125"/>
    </source>
</evidence>
<keyword evidence="1 5" id="KW-0597">Phosphoprotein</keyword>
<dbReference type="InterPro" id="IPR000792">
    <property type="entry name" value="Tscrpt_reg_LuxR_C"/>
</dbReference>
<feature type="domain" description="HTH luxR-type" evidence="6">
    <location>
        <begin position="148"/>
        <end position="213"/>
    </location>
</feature>
<dbReference type="InterPro" id="IPR011006">
    <property type="entry name" value="CheY-like_superfamily"/>
</dbReference>
<dbReference type="PANTHER" id="PTHR43214">
    <property type="entry name" value="TWO-COMPONENT RESPONSE REGULATOR"/>
    <property type="match status" value="1"/>
</dbReference>
<dbReference type="SMART" id="SM00448">
    <property type="entry name" value="REC"/>
    <property type="match status" value="1"/>
</dbReference>
<dbReference type="SUPFAM" id="SSF52172">
    <property type="entry name" value="CheY-like"/>
    <property type="match status" value="1"/>
</dbReference>
<evidence type="ECO:0000313" key="9">
    <source>
        <dbReference type="Proteomes" id="UP001501586"/>
    </source>
</evidence>
<dbReference type="CDD" id="cd06170">
    <property type="entry name" value="LuxR_C_like"/>
    <property type="match status" value="1"/>
</dbReference>
<dbReference type="SUPFAM" id="SSF46894">
    <property type="entry name" value="C-terminal effector domain of the bipartite response regulators"/>
    <property type="match status" value="1"/>
</dbReference>
<comment type="caution">
    <text evidence="8">The sequence shown here is derived from an EMBL/GenBank/DDBJ whole genome shotgun (WGS) entry which is preliminary data.</text>
</comment>
<dbReference type="PROSITE" id="PS00622">
    <property type="entry name" value="HTH_LUXR_1"/>
    <property type="match status" value="1"/>
</dbReference>
<dbReference type="PANTHER" id="PTHR43214:SF24">
    <property type="entry name" value="TRANSCRIPTIONAL REGULATORY PROTEIN NARL-RELATED"/>
    <property type="match status" value="1"/>
</dbReference>
<keyword evidence="9" id="KW-1185">Reference proteome</keyword>
<dbReference type="Pfam" id="PF00196">
    <property type="entry name" value="GerE"/>
    <property type="match status" value="1"/>
</dbReference>
<evidence type="ECO:0000256" key="2">
    <source>
        <dbReference type="ARBA" id="ARBA00023015"/>
    </source>
</evidence>
<organism evidence="8 9">
    <name type="scientific">Brevibacterium daeguense</name>
    <dbReference type="NCBI Taxonomy" id="909936"/>
    <lineage>
        <taxon>Bacteria</taxon>
        <taxon>Bacillati</taxon>
        <taxon>Actinomycetota</taxon>
        <taxon>Actinomycetes</taxon>
        <taxon>Micrococcales</taxon>
        <taxon>Brevibacteriaceae</taxon>
        <taxon>Brevibacterium</taxon>
    </lineage>
</organism>
<dbReference type="SMART" id="SM00421">
    <property type="entry name" value="HTH_LUXR"/>
    <property type="match status" value="1"/>
</dbReference>
<evidence type="ECO:0000256" key="5">
    <source>
        <dbReference type="PROSITE-ProRule" id="PRU00169"/>
    </source>
</evidence>
<reference evidence="9" key="1">
    <citation type="journal article" date="2019" name="Int. J. Syst. Evol. Microbiol.">
        <title>The Global Catalogue of Microorganisms (GCM) 10K type strain sequencing project: providing services to taxonomists for standard genome sequencing and annotation.</title>
        <authorList>
            <consortium name="The Broad Institute Genomics Platform"/>
            <consortium name="The Broad Institute Genome Sequencing Center for Infectious Disease"/>
            <person name="Wu L."/>
            <person name="Ma J."/>
        </authorList>
    </citation>
    <scope>NUCLEOTIDE SEQUENCE [LARGE SCALE GENOMIC DNA]</scope>
    <source>
        <strain evidence="9">JCM 17458</strain>
    </source>
</reference>
<dbReference type="InterPro" id="IPR058245">
    <property type="entry name" value="NreC/VraR/RcsB-like_REC"/>
</dbReference>
<keyword evidence="2" id="KW-0805">Transcription regulation</keyword>
<sequence length="219" mass="23454">MIRVGLVDDQELVRTGLAMVIDAQDDMRVVGQAADGAAALDLVAATGCDVVLMDVRMPGIDGVEATARILQRHPDKPRIIVLTTYDLDDYAFAALKAGASGFLLKDAAAQDVLSAIRAVQAGDAVLAPSTTKRLLARVTRDLPAPSTEPDPLRLLTEREREVLLHIAKGAKNAEIAAALYLSEATIKSHVRRLLSKLGLRDRVQAVVLAYESGLVRRDG</sequence>
<feature type="modified residue" description="4-aspartylphosphate" evidence="5">
    <location>
        <position position="54"/>
    </location>
</feature>
<dbReference type="PROSITE" id="PS50043">
    <property type="entry name" value="HTH_LUXR_2"/>
    <property type="match status" value="1"/>
</dbReference>
<dbReference type="InterPro" id="IPR016032">
    <property type="entry name" value="Sig_transdc_resp-reg_C-effctor"/>
</dbReference>
<evidence type="ECO:0000259" key="7">
    <source>
        <dbReference type="PROSITE" id="PS50110"/>
    </source>
</evidence>